<name>A0A5B7WYH6_9FLAO</name>
<evidence type="ECO:0000313" key="1">
    <source>
        <dbReference type="EMBL" id="QCY68226.1"/>
    </source>
</evidence>
<dbReference type="OrthoDB" id="9763076at2"/>
<dbReference type="EMBL" id="CP040812">
    <property type="protein sequence ID" value="QCY68226.1"/>
    <property type="molecule type" value="Genomic_DNA"/>
</dbReference>
<proteinExistence type="predicted"/>
<dbReference type="PANTHER" id="PTHR37947:SF1">
    <property type="entry name" value="BLL2462 PROTEIN"/>
    <property type="match status" value="1"/>
</dbReference>
<protein>
    <submittedName>
        <fullName evidence="1">VWA domain-containing protein</fullName>
    </submittedName>
</protein>
<sequence>MRFISVFVLLLLLINPEIKQKEYELEKQQLFLAYDLSGSMKYLETKEEVIALAEELRGNGELRDKFDIREFGFGRSLVSLQQDSMEFNENQTNIRVALDQLEKLRSSQRAAVVMVTDGNQTIGEDYQYYRPGPRVDLFPLVAGDTTARVDLAINNLNVNRYAFLNNRFPVEIILSYTGSEAVTSSMKIKLGETVLFSQQVNFSAENTSEVITTTLPASSLGLKVYEAEITPLDSEKNTANNTRSFGVEVIDERTSVLILTSILHPDLGAVKKSIEANEQRQAEIINIKDVDNVDINDFQLVVLYQPNNNFNRIISRLREQGINYFLITGTKTDWNFIASVMPFGKDFTTQSQDYLPVYNANYSRFQFEDIGFKSLPPLQDVFGNIEFENANQSVLLYQQIEGVSTTTPLLATLEENSSRYATLFGENIWRWRSQSYADSGSFEDFDNFFGKLVQYLSSTQRRERLTIDAGNFYAENEEVLVTARYFDENYEFNPGGQLEIQLRNVTSQEELESQMLLNNNRFTFRVDDLAPGEYEFEVQEMTSGISRGGNFTVIAYNVEEQFGAANISKLRTFAGTAGSDLYYLDNYRALITELLEDNRYLPVQKSREKAVPLISWKFLLILLILSLSAEWFTRKYFGLI</sequence>
<dbReference type="Proteomes" id="UP000309016">
    <property type="component" value="Chromosome"/>
</dbReference>
<keyword evidence="2" id="KW-1185">Reference proteome</keyword>
<accession>A0A5B7WYH6</accession>
<dbReference type="InterPro" id="IPR036465">
    <property type="entry name" value="vWFA_dom_sf"/>
</dbReference>
<gene>
    <name evidence="1" type="ORF">FHG64_01770</name>
</gene>
<dbReference type="PANTHER" id="PTHR37947">
    <property type="entry name" value="BLL2462 PROTEIN"/>
    <property type="match status" value="1"/>
</dbReference>
<evidence type="ECO:0000313" key="2">
    <source>
        <dbReference type="Proteomes" id="UP000309016"/>
    </source>
</evidence>
<dbReference type="SUPFAM" id="SSF53300">
    <property type="entry name" value="vWA-like"/>
    <property type="match status" value="1"/>
</dbReference>
<dbReference type="KEGG" id="afla:FHG64_01770"/>
<dbReference type="AlphaFoldDB" id="A0A5B7WYH6"/>
<organism evidence="1 2">
    <name type="scientific">Antarcticibacterium flavum</name>
    <dbReference type="NCBI Taxonomy" id="2058175"/>
    <lineage>
        <taxon>Bacteria</taxon>
        <taxon>Pseudomonadati</taxon>
        <taxon>Bacteroidota</taxon>
        <taxon>Flavobacteriia</taxon>
        <taxon>Flavobacteriales</taxon>
        <taxon>Flavobacteriaceae</taxon>
        <taxon>Antarcticibacterium</taxon>
    </lineage>
</organism>
<reference evidence="1 2" key="1">
    <citation type="submission" date="2019-06" db="EMBL/GenBank/DDBJ databases">
        <title>Complete genome sequence of Antarcticibacterium flavum KCTC 52984T from an Antarctic marine sediment.</title>
        <authorList>
            <person name="Lee Y.M."/>
            <person name="Shin S.C."/>
        </authorList>
    </citation>
    <scope>NUCLEOTIDE SEQUENCE [LARGE SCALE GENOMIC DNA]</scope>
    <source>
        <strain evidence="1 2">KCTC 52984</strain>
    </source>
</reference>